<keyword evidence="2" id="KW-1185">Reference proteome</keyword>
<proteinExistence type="predicted"/>
<protein>
    <submittedName>
        <fullName evidence="1">Uncharacterized protein</fullName>
    </submittedName>
</protein>
<dbReference type="Proteomes" id="UP000250079">
    <property type="component" value="Chromosome"/>
</dbReference>
<dbReference type="AlphaFoldDB" id="A0A2Z2P3U4"/>
<evidence type="ECO:0000313" key="1">
    <source>
        <dbReference type="EMBL" id="ASJ74494.1"/>
    </source>
</evidence>
<sequence>MNIANIKKHQLKEHAFTSRSANAKILSIEVGMTTPKKQYHLINN</sequence>
<dbReference type="KEGG" id="gai:IMCC3135_22115"/>
<name>A0A2Z2P3U4_9GAMM</name>
<dbReference type="EMBL" id="CP018632">
    <property type="protein sequence ID" value="ASJ74494.1"/>
    <property type="molecule type" value="Genomic_DNA"/>
</dbReference>
<evidence type="ECO:0000313" key="2">
    <source>
        <dbReference type="Proteomes" id="UP000250079"/>
    </source>
</evidence>
<organism evidence="1 2">
    <name type="scientific">Granulosicoccus antarcticus IMCC3135</name>
    <dbReference type="NCBI Taxonomy" id="1192854"/>
    <lineage>
        <taxon>Bacteria</taxon>
        <taxon>Pseudomonadati</taxon>
        <taxon>Pseudomonadota</taxon>
        <taxon>Gammaproteobacteria</taxon>
        <taxon>Chromatiales</taxon>
        <taxon>Granulosicoccaceae</taxon>
        <taxon>Granulosicoccus</taxon>
    </lineage>
</organism>
<reference evidence="1 2" key="1">
    <citation type="submission" date="2016-12" db="EMBL/GenBank/DDBJ databases">
        <authorList>
            <person name="Song W.-J."/>
            <person name="Kurnit D.M."/>
        </authorList>
    </citation>
    <scope>NUCLEOTIDE SEQUENCE [LARGE SCALE GENOMIC DNA]</scope>
    <source>
        <strain evidence="1 2">IMCC3135</strain>
    </source>
</reference>
<gene>
    <name evidence="1" type="ORF">IMCC3135_22115</name>
</gene>
<accession>A0A2Z2P3U4</accession>